<reference evidence="1" key="1">
    <citation type="submission" date="2023-06" db="EMBL/GenBank/DDBJ databases">
        <authorList>
            <consortium name="Lawrence Berkeley National Laboratory"/>
            <person name="Ahrendt S."/>
            <person name="Sahu N."/>
            <person name="Indic B."/>
            <person name="Wong-Bajracharya J."/>
            <person name="Merenyi Z."/>
            <person name="Ke H.-M."/>
            <person name="Monk M."/>
            <person name="Kocsube S."/>
            <person name="Drula E."/>
            <person name="Lipzen A."/>
            <person name="Balint B."/>
            <person name="Henrissat B."/>
            <person name="Andreopoulos B."/>
            <person name="Martin F.M."/>
            <person name="Harder C.B."/>
            <person name="Rigling D."/>
            <person name="Ford K.L."/>
            <person name="Foster G.D."/>
            <person name="Pangilinan J."/>
            <person name="Papanicolaou A."/>
            <person name="Barry K."/>
            <person name="LaButti K."/>
            <person name="Viragh M."/>
            <person name="Koriabine M."/>
            <person name="Yan M."/>
            <person name="Riley R."/>
            <person name="Champramary S."/>
            <person name="Plett K.L."/>
            <person name="Tsai I.J."/>
            <person name="Slot J."/>
            <person name="Sipos G."/>
            <person name="Plett J."/>
            <person name="Nagy L.G."/>
            <person name="Grigoriev I.V."/>
        </authorList>
    </citation>
    <scope>NUCLEOTIDE SEQUENCE</scope>
    <source>
        <strain evidence="1">FPL87.14</strain>
    </source>
</reference>
<dbReference type="InterPro" id="IPR011009">
    <property type="entry name" value="Kinase-like_dom_sf"/>
</dbReference>
<evidence type="ECO:0000313" key="1">
    <source>
        <dbReference type="EMBL" id="KAK0436614.1"/>
    </source>
</evidence>
<name>A0AA39J877_9AGAR</name>
<keyword evidence="2" id="KW-1185">Reference proteome</keyword>
<organism evidence="1 2">
    <name type="scientific">Armillaria borealis</name>
    <dbReference type="NCBI Taxonomy" id="47425"/>
    <lineage>
        <taxon>Eukaryota</taxon>
        <taxon>Fungi</taxon>
        <taxon>Dikarya</taxon>
        <taxon>Basidiomycota</taxon>
        <taxon>Agaricomycotina</taxon>
        <taxon>Agaricomycetes</taxon>
        <taxon>Agaricomycetidae</taxon>
        <taxon>Agaricales</taxon>
        <taxon>Marasmiineae</taxon>
        <taxon>Physalacriaceae</taxon>
        <taxon>Armillaria</taxon>
    </lineage>
</organism>
<dbReference type="AlphaFoldDB" id="A0AA39J877"/>
<dbReference type="PANTHER" id="PTHR21310">
    <property type="entry name" value="AMINOGLYCOSIDE PHOSPHOTRANSFERASE-RELATED-RELATED"/>
    <property type="match status" value="1"/>
</dbReference>
<dbReference type="Proteomes" id="UP001175226">
    <property type="component" value="Unassembled WGS sequence"/>
</dbReference>
<evidence type="ECO:0008006" key="3">
    <source>
        <dbReference type="Google" id="ProtNLM"/>
    </source>
</evidence>
<proteinExistence type="predicted"/>
<accession>A0AA39J877</accession>
<dbReference type="EMBL" id="JAUEPT010000054">
    <property type="protein sequence ID" value="KAK0436614.1"/>
    <property type="molecule type" value="Genomic_DNA"/>
</dbReference>
<feature type="non-terminal residue" evidence="1">
    <location>
        <position position="1"/>
    </location>
</feature>
<gene>
    <name evidence="1" type="ORF">EV421DRAFT_1715813</name>
</gene>
<dbReference type="PANTHER" id="PTHR21310:SF15">
    <property type="entry name" value="AMINOGLYCOSIDE PHOSPHOTRANSFERASE DOMAIN-CONTAINING PROTEIN"/>
    <property type="match status" value="1"/>
</dbReference>
<protein>
    <recommendedName>
        <fullName evidence="3">Aminoglycoside phosphotransferase domain-containing protein</fullName>
    </recommendedName>
</protein>
<evidence type="ECO:0000313" key="2">
    <source>
        <dbReference type="Proteomes" id="UP001175226"/>
    </source>
</evidence>
<dbReference type="InterPro" id="IPR051678">
    <property type="entry name" value="AGP_Transferase"/>
</dbReference>
<dbReference type="SUPFAM" id="SSF56112">
    <property type="entry name" value="Protein kinase-like (PK-like)"/>
    <property type="match status" value="1"/>
</dbReference>
<comment type="caution">
    <text evidence="1">The sequence shown here is derived from an EMBL/GenBank/DDBJ whole genome shotgun (WGS) entry which is preliminary data.</text>
</comment>
<sequence>VPVPKVWMQFRWGNATTLLLKRVPGQCLAEVWSDLPHEPKQIIMEQPEQYIREIRSIPSPSDTRICSVLGGHIRNYRMHDNGDTCPFRDEVHPNMQLRLQHSVQECAPIVSIAHTKSHPVIFTHTKFCSLVFTHGDLIARDIIVHGTRVTSIVNWECAGWFPGHVEYCA</sequence>